<dbReference type="EC" id="3.6.1.73" evidence="10"/>
<organism evidence="12 13">
    <name type="scientific">Paraglaciecola aquimarina</name>
    <dbReference type="NCBI Taxonomy" id="1235557"/>
    <lineage>
        <taxon>Bacteria</taxon>
        <taxon>Pseudomonadati</taxon>
        <taxon>Pseudomonadota</taxon>
        <taxon>Gammaproteobacteria</taxon>
        <taxon>Alteromonadales</taxon>
        <taxon>Alteromonadaceae</taxon>
        <taxon>Paraglaciecola</taxon>
    </lineage>
</organism>
<dbReference type="GO" id="GO:0016787">
    <property type="term" value="F:hydrolase activity"/>
    <property type="evidence" value="ECO:0007669"/>
    <property type="project" value="UniProtKB-KW"/>
</dbReference>
<dbReference type="EMBL" id="JAWDIO010000002">
    <property type="protein sequence ID" value="MDU0353711.1"/>
    <property type="molecule type" value="Genomic_DNA"/>
</dbReference>
<comment type="caution">
    <text evidence="10">Lacks conserved residue(s) required for the propagation of feature annotation.</text>
</comment>
<gene>
    <name evidence="12" type="primary">yjjX</name>
    <name evidence="12" type="ORF">RS130_07040</name>
</gene>
<protein>
    <recommendedName>
        <fullName evidence="10">Inosine/xanthosine triphosphatase</fullName>
        <shortName evidence="10">ITPase/XTPase</shortName>
        <ecNumber evidence="10">3.6.1.73</ecNumber>
    </recommendedName>
    <alternativeName>
        <fullName evidence="10">Non-canonical purine NTP phosphatase</fullName>
    </alternativeName>
    <alternativeName>
        <fullName evidence="10">Non-standard purine NTP phosphatase</fullName>
    </alternativeName>
    <alternativeName>
        <fullName evidence="10">Nucleoside-triphosphate phosphatase</fullName>
        <shortName evidence="10">NTPase</shortName>
    </alternativeName>
</protein>
<comment type="catalytic activity">
    <reaction evidence="8 10">
        <text>ITP + H2O = IDP + phosphate + H(+)</text>
        <dbReference type="Rhea" id="RHEA:28330"/>
        <dbReference type="ChEBI" id="CHEBI:15377"/>
        <dbReference type="ChEBI" id="CHEBI:15378"/>
        <dbReference type="ChEBI" id="CHEBI:43474"/>
        <dbReference type="ChEBI" id="CHEBI:58280"/>
        <dbReference type="ChEBI" id="CHEBI:61402"/>
        <dbReference type="EC" id="3.6.1.73"/>
    </reaction>
</comment>
<evidence type="ECO:0000256" key="8">
    <source>
        <dbReference type="ARBA" id="ARBA00048174"/>
    </source>
</evidence>
<dbReference type="InterPro" id="IPR002786">
    <property type="entry name" value="Non_canon_purine_NTPase"/>
</dbReference>
<comment type="cofactor">
    <cofactor evidence="1">
        <name>Mn(2+)</name>
        <dbReference type="ChEBI" id="CHEBI:29035"/>
    </cofactor>
</comment>
<dbReference type="InterPro" id="IPR029001">
    <property type="entry name" value="ITPase-like_fam"/>
</dbReference>
<comment type="function">
    <text evidence="10">Phosphatase that hydrolyzes non-canonical purine nucleotides such as XTP and ITP to their respective diphosphate derivatives. Probably excludes non-canonical purines from DNA/RNA precursor pool, thus preventing their incorporation into DNA/RNA and avoiding chromosomal lesions.</text>
</comment>
<keyword evidence="3 10" id="KW-0547">Nucleotide-binding</keyword>
<proteinExistence type="inferred from homology"/>
<dbReference type="InterPro" id="IPR050299">
    <property type="entry name" value="YjjX_NTPase"/>
</dbReference>
<evidence type="ECO:0000313" key="13">
    <source>
        <dbReference type="Proteomes" id="UP001247805"/>
    </source>
</evidence>
<dbReference type="Proteomes" id="UP001247805">
    <property type="component" value="Unassembled WGS sequence"/>
</dbReference>
<dbReference type="Pfam" id="PF01931">
    <property type="entry name" value="NTPase_I-T"/>
    <property type="match status" value="1"/>
</dbReference>
<feature type="domain" description="Non-canonical purine NTP phosphatase/PRRC1" evidence="11">
    <location>
        <begin position="7"/>
        <end position="169"/>
    </location>
</feature>
<feature type="binding site" evidence="10">
    <location>
        <begin position="8"/>
        <end position="13"/>
    </location>
    <ligand>
        <name>substrate</name>
    </ligand>
</feature>
<evidence type="ECO:0000256" key="9">
    <source>
        <dbReference type="ARBA" id="ARBA00048781"/>
    </source>
</evidence>
<evidence type="ECO:0000256" key="2">
    <source>
        <dbReference type="ARBA" id="ARBA00022723"/>
    </source>
</evidence>
<name>A0ABU3SUN9_9ALTE</name>
<comment type="catalytic activity">
    <reaction evidence="9 10">
        <text>XTP + H2O = XDP + phosphate + H(+)</text>
        <dbReference type="Rhea" id="RHEA:28406"/>
        <dbReference type="ChEBI" id="CHEBI:15377"/>
        <dbReference type="ChEBI" id="CHEBI:15378"/>
        <dbReference type="ChEBI" id="CHEBI:43474"/>
        <dbReference type="ChEBI" id="CHEBI:59884"/>
        <dbReference type="ChEBI" id="CHEBI:61314"/>
        <dbReference type="EC" id="3.6.1.73"/>
    </reaction>
</comment>
<comment type="caution">
    <text evidence="12">The sequence shown here is derived from an EMBL/GenBank/DDBJ whole genome shotgun (WGS) entry which is preliminary data.</text>
</comment>
<evidence type="ECO:0000256" key="3">
    <source>
        <dbReference type="ARBA" id="ARBA00022741"/>
    </source>
</evidence>
<keyword evidence="13" id="KW-1185">Reference proteome</keyword>
<sequence>MLKIVVGSTNPVKINAVKQAIIRVFNLDEVECMGLNAPSGVAEQPMTIEETKQGALNRVSYCQANEKANYYAAIEGGVDEFDYGPRTFAYIVISNGKHLSVSRSSMLPLPPAVYQALQQGEELGPLMDKLFNTQNVKQKQGAIGLLTNGQATRESNYTHACILAMAPFINLDLYTAN</sequence>
<evidence type="ECO:0000256" key="5">
    <source>
        <dbReference type="ARBA" id="ARBA00022842"/>
    </source>
</evidence>
<keyword evidence="6 10" id="KW-0546">Nucleotide metabolism</keyword>
<dbReference type="SUPFAM" id="SSF52972">
    <property type="entry name" value="ITPase-like"/>
    <property type="match status" value="1"/>
</dbReference>
<accession>A0ABU3SUN9</accession>
<dbReference type="InterPro" id="IPR026533">
    <property type="entry name" value="NTPase/PRRC1"/>
</dbReference>
<evidence type="ECO:0000256" key="6">
    <source>
        <dbReference type="ARBA" id="ARBA00023080"/>
    </source>
</evidence>
<dbReference type="Gene3D" id="3.90.950.10">
    <property type="match status" value="1"/>
</dbReference>
<dbReference type="RefSeq" id="WP_316025362.1">
    <property type="nucleotide sequence ID" value="NZ_JAWDIO010000002.1"/>
</dbReference>
<dbReference type="HAMAP" id="MF_00648">
    <property type="entry name" value="Non_canon_purine_NTPase_YjjX"/>
    <property type="match status" value="1"/>
</dbReference>
<reference evidence="12 13" key="1">
    <citation type="submission" date="2023-10" db="EMBL/GenBank/DDBJ databases">
        <title>Glaciecola aquimarina strain GGW-M5 nov., isolated from a coastal seawater.</title>
        <authorList>
            <person name="Bayburt H."/>
            <person name="Kim J.M."/>
            <person name="Choi B.J."/>
            <person name="Jeon C.O."/>
        </authorList>
    </citation>
    <scope>NUCLEOTIDE SEQUENCE [LARGE SCALE GENOMIC DNA]</scope>
    <source>
        <strain evidence="12 13">KCTC 32108</strain>
    </source>
</reference>
<evidence type="ECO:0000256" key="1">
    <source>
        <dbReference type="ARBA" id="ARBA00001936"/>
    </source>
</evidence>
<evidence type="ECO:0000256" key="4">
    <source>
        <dbReference type="ARBA" id="ARBA00022801"/>
    </source>
</evidence>
<evidence type="ECO:0000259" key="11">
    <source>
        <dbReference type="Pfam" id="PF01931"/>
    </source>
</evidence>
<dbReference type="PANTHER" id="PTHR34699">
    <property type="match status" value="1"/>
</dbReference>
<keyword evidence="4 10" id="KW-0378">Hydrolase</keyword>
<comment type="similarity">
    <text evidence="10">Belongs to the YjjX NTPase family.</text>
</comment>
<dbReference type="NCBIfam" id="NF003459">
    <property type="entry name" value="PRK05074.1"/>
    <property type="match status" value="1"/>
</dbReference>
<comment type="cofactor">
    <cofactor evidence="10">
        <name>Mg(2+)</name>
        <dbReference type="ChEBI" id="CHEBI:18420"/>
    </cofactor>
    <cofactor evidence="10">
        <name>Mn(2+)</name>
        <dbReference type="ChEBI" id="CHEBI:29035"/>
    </cofactor>
    <text evidence="10">Binds 1 divalent metal cation per subunit; can use either Mg(2+) or Mn(2+).</text>
</comment>
<evidence type="ECO:0000256" key="10">
    <source>
        <dbReference type="HAMAP-Rule" id="MF_00648"/>
    </source>
</evidence>
<comment type="subunit">
    <text evidence="10">Homodimer.</text>
</comment>
<evidence type="ECO:0000313" key="12">
    <source>
        <dbReference type="EMBL" id="MDU0353711.1"/>
    </source>
</evidence>
<keyword evidence="2 10" id="KW-0479">Metal-binding</keyword>
<keyword evidence="7 10" id="KW-0464">Manganese</keyword>
<keyword evidence="5 10" id="KW-0460">Magnesium</keyword>
<dbReference type="NCBIfam" id="TIGR00258">
    <property type="entry name" value="inosine/xanthosine triphosphatase"/>
    <property type="match status" value="1"/>
</dbReference>
<evidence type="ECO:0000256" key="7">
    <source>
        <dbReference type="ARBA" id="ARBA00023211"/>
    </source>
</evidence>
<dbReference type="PANTHER" id="PTHR34699:SF2">
    <property type="entry name" value="NON-CANONICAL PURINE NTP PHOSPHATASE_PRRC1 DOMAIN-CONTAINING PROTEIN"/>
    <property type="match status" value="1"/>
</dbReference>